<proteinExistence type="predicted"/>
<dbReference type="AlphaFoldDB" id="A0A3S0NX65"/>
<dbReference type="EMBL" id="RXHI01000010">
    <property type="protein sequence ID" value="RUA22767.1"/>
    <property type="molecule type" value="Genomic_DNA"/>
</dbReference>
<reference evidence="2" key="1">
    <citation type="submission" date="2018-12" db="EMBL/GenBank/DDBJ databases">
        <authorList>
            <person name="Jadhav K."/>
            <person name="Kushwaha B."/>
            <person name="Jadhav I."/>
        </authorList>
    </citation>
    <scope>NUCLEOTIDE SEQUENCE [LARGE SCALE GENOMIC DNA]</scope>
    <source>
        <strain evidence="2">SBS 10</strain>
    </source>
</reference>
<evidence type="ECO:0000256" key="1">
    <source>
        <dbReference type="SAM" id="MobiDB-lite"/>
    </source>
</evidence>
<accession>A0A3S0NX65</accession>
<gene>
    <name evidence="2" type="ORF">DSL92_04020</name>
</gene>
<comment type="caution">
    <text evidence="2">The sequence shown here is derived from an EMBL/GenBank/DDBJ whole genome shotgun (WGS) entry which is preliminary data.</text>
</comment>
<protein>
    <submittedName>
        <fullName evidence="2">Uncharacterized protein</fullName>
    </submittedName>
</protein>
<feature type="region of interest" description="Disordered" evidence="1">
    <location>
        <begin position="37"/>
        <end position="73"/>
    </location>
</feature>
<sequence>MPRRPHLLFAGCRAAGWAAAVAHFGDYSFRTALRRRPTASVRRPRGSGVWLTAGPRSIRRGAEPRTSSSRFASSNCRRAGARVAEVLALGGASGRRREVLHCVYSSGRPRGRL</sequence>
<name>A0A3S0NX65_9GAMM</name>
<evidence type="ECO:0000313" key="2">
    <source>
        <dbReference type="EMBL" id="RUA22767.1"/>
    </source>
</evidence>
<organism evidence="2">
    <name type="scientific">Billgrantia gudaonensis</name>
    <dbReference type="NCBI Taxonomy" id="376427"/>
    <lineage>
        <taxon>Bacteria</taxon>
        <taxon>Pseudomonadati</taxon>
        <taxon>Pseudomonadota</taxon>
        <taxon>Gammaproteobacteria</taxon>
        <taxon>Oceanospirillales</taxon>
        <taxon>Halomonadaceae</taxon>
        <taxon>Billgrantia</taxon>
    </lineage>
</organism>